<dbReference type="FunFam" id="1.10.10.10:FF:000001">
    <property type="entry name" value="LysR family transcriptional regulator"/>
    <property type="match status" value="1"/>
</dbReference>
<dbReference type="RefSeq" id="WP_184081460.1">
    <property type="nucleotide sequence ID" value="NZ_JACIJP010000005.1"/>
</dbReference>
<feature type="region of interest" description="Disordered" evidence="5">
    <location>
        <begin position="296"/>
        <end position="315"/>
    </location>
</feature>
<gene>
    <name evidence="7" type="ORF">FHS92_002935</name>
</gene>
<feature type="domain" description="HTH lysR-type" evidence="6">
    <location>
        <begin position="1"/>
        <end position="58"/>
    </location>
</feature>
<dbReference type="GO" id="GO:0003700">
    <property type="term" value="F:DNA-binding transcription factor activity"/>
    <property type="evidence" value="ECO:0007669"/>
    <property type="project" value="InterPro"/>
</dbReference>
<evidence type="ECO:0000313" key="8">
    <source>
        <dbReference type="Proteomes" id="UP000552700"/>
    </source>
</evidence>
<dbReference type="AlphaFoldDB" id="A0A841J9E8"/>
<dbReference type="Pfam" id="PF03466">
    <property type="entry name" value="LysR_substrate"/>
    <property type="match status" value="1"/>
</dbReference>
<dbReference type="PANTHER" id="PTHR30126">
    <property type="entry name" value="HTH-TYPE TRANSCRIPTIONAL REGULATOR"/>
    <property type="match status" value="1"/>
</dbReference>
<keyword evidence="8" id="KW-1185">Reference proteome</keyword>
<dbReference type="CDD" id="cd05466">
    <property type="entry name" value="PBP2_LTTR_substrate"/>
    <property type="match status" value="1"/>
</dbReference>
<dbReference type="SUPFAM" id="SSF53850">
    <property type="entry name" value="Periplasmic binding protein-like II"/>
    <property type="match status" value="1"/>
</dbReference>
<dbReference type="SUPFAM" id="SSF46785">
    <property type="entry name" value="Winged helix' DNA-binding domain"/>
    <property type="match status" value="1"/>
</dbReference>
<keyword evidence="2" id="KW-0805">Transcription regulation</keyword>
<evidence type="ECO:0000313" key="7">
    <source>
        <dbReference type="EMBL" id="MBB6125178.1"/>
    </source>
</evidence>
<dbReference type="GO" id="GO:0000976">
    <property type="term" value="F:transcription cis-regulatory region binding"/>
    <property type="evidence" value="ECO:0007669"/>
    <property type="project" value="TreeGrafter"/>
</dbReference>
<name>A0A841J9E8_9SPHN</name>
<accession>A0A841J9E8</accession>
<proteinExistence type="inferred from homology"/>
<dbReference type="Gene3D" id="3.40.190.290">
    <property type="match status" value="1"/>
</dbReference>
<comment type="caution">
    <text evidence="7">The sequence shown here is derived from an EMBL/GenBank/DDBJ whole genome shotgun (WGS) entry which is preliminary data.</text>
</comment>
<evidence type="ECO:0000259" key="6">
    <source>
        <dbReference type="PROSITE" id="PS50931"/>
    </source>
</evidence>
<dbReference type="InterPro" id="IPR036390">
    <property type="entry name" value="WH_DNA-bd_sf"/>
</dbReference>
<sequence length="315" mass="34960">MEMQQVRYFIAVAKTLNFTRAAEQCNVTQPALTRAIKQLEDELGGELIRREGRLSHLTDLGARMLPLLTQCYESAISAKSLAAQVRKGDVASLAIGVSRTLDLDLLIEPITEMHRSFPGLQLKLRRGTGAQIGEWLKNGDVEIALGGQIGESWDRLEAWPMFTEAFNFVVANDHELAMRNDLELDVELVKDLRFLVHADADPAELNRTRLDAAGINLDLAHEVDSIRDLEALVAARLGVAILPASAMKARRVRHLSYPALDQRRTVAVYSVAGRARSREASALLNLVRAADWSGLSTRPRRSSDFKTSDGSIRRR</sequence>
<dbReference type="InterPro" id="IPR036388">
    <property type="entry name" value="WH-like_DNA-bd_sf"/>
</dbReference>
<evidence type="ECO:0000256" key="1">
    <source>
        <dbReference type="ARBA" id="ARBA00009437"/>
    </source>
</evidence>
<protein>
    <submittedName>
        <fullName evidence="7">DNA-binding transcriptional LysR family regulator</fullName>
    </submittedName>
</protein>
<comment type="similarity">
    <text evidence="1">Belongs to the LysR transcriptional regulatory family.</text>
</comment>
<dbReference type="EMBL" id="JACIJP010000005">
    <property type="protein sequence ID" value="MBB6125178.1"/>
    <property type="molecule type" value="Genomic_DNA"/>
</dbReference>
<dbReference type="InterPro" id="IPR000847">
    <property type="entry name" value="LysR_HTH_N"/>
</dbReference>
<dbReference type="PROSITE" id="PS50931">
    <property type="entry name" value="HTH_LYSR"/>
    <property type="match status" value="1"/>
</dbReference>
<evidence type="ECO:0000256" key="4">
    <source>
        <dbReference type="ARBA" id="ARBA00023163"/>
    </source>
</evidence>
<dbReference type="Gene3D" id="1.10.10.10">
    <property type="entry name" value="Winged helix-like DNA-binding domain superfamily/Winged helix DNA-binding domain"/>
    <property type="match status" value="1"/>
</dbReference>
<keyword evidence="3 7" id="KW-0238">DNA-binding</keyword>
<evidence type="ECO:0000256" key="3">
    <source>
        <dbReference type="ARBA" id="ARBA00023125"/>
    </source>
</evidence>
<keyword evidence="4" id="KW-0804">Transcription</keyword>
<organism evidence="7 8">
    <name type="scientific">Sphingobium subterraneum</name>
    <dbReference type="NCBI Taxonomy" id="627688"/>
    <lineage>
        <taxon>Bacteria</taxon>
        <taxon>Pseudomonadati</taxon>
        <taxon>Pseudomonadota</taxon>
        <taxon>Alphaproteobacteria</taxon>
        <taxon>Sphingomonadales</taxon>
        <taxon>Sphingomonadaceae</taxon>
        <taxon>Sphingobium</taxon>
    </lineage>
</organism>
<dbReference type="Pfam" id="PF00126">
    <property type="entry name" value="HTH_1"/>
    <property type="match status" value="1"/>
</dbReference>
<evidence type="ECO:0000256" key="2">
    <source>
        <dbReference type="ARBA" id="ARBA00023015"/>
    </source>
</evidence>
<dbReference type="Proteomes" id="UP000552700">
    <property type="component" value="Unassembled WGS sequence"/>
</dbReference>
<dbReference type="PRINTS" id="PR00039">
    <property type="entry name" value="HTHLYSR"/>
</dbReference>
<dbReference type="InterPro" id="IPR005119">
    <property type="entry name" value="LysR_subst-bd"/>
</dbReference>
<reference evidence="7 8" key="1">
    <citation type="submission" date="2020-08" db="EMBL/GenBank/DDBJ databases">
        <title>Genomic Encyclopedia of Type Strains, Phase IV (KMG-IV): sequencing the most valuable type-strain genomes for metagenomic binning, comparative biology and taxonomic classification.</title>
        <authorList>
            <person name="Goeker M."/>
        </authorList>
    </citation>
    <scope>NUCLEOTIDE SEQUENCE [LARGE SCALE GENOMIC DNA]</scope>
    <source>
        <strain evidence="7 8">DSM 102255</strain>
    </source>
</reference>
<dbReference type="PANTHER" id="PTHR30126:SF40">
    <property type="entry name" value="HTH-TYPE TRANSCRIPTIONAL REGULATOR GLTR"/>
    <property type="match status" value="1"/>
</dbReference>
<evidence type="ECO:0000256" key="5">
    <source>
        <dbReference type="SAM" id="MobiDB-lite"/>
    </source>
</evidence>